<protein>
    <submittedName>
        <fullName evidence="5">TatD DNase family protein</fullName>
    </submittedName>
</protein>
<dbReference type="PANTHER" id="PTHR46124">
    <property type="entry name" value="D-AMINOACYL-TRNA DEACYLASE"/>
    <property type="match status" value="1"/>
</dbReference>
<feature type="binding site" evidence="4">
    <location>
        <position position="165"/>
    </location>
    <ligand>
        <name>a divalent metal cation</name>
        <dbReference type="ChEBI" id="CHEBI:60240"/>
        <label>2</label>
    </ligand>
</feature>
<dbReference type="PIRSF" id="PIRSF005902">
    <property type="entry name" value="DNase_TatD"/>
    <property type="match status" value="1"/>
</dbReference>
<evidence type="ECO:0000313" key="6">
    <source>
        <dbReference type="Proteomes" id="UP000190460"/>
    </source>
</evidence>
<evidence type="ECO:0000256" key="4">
    <source>
        <dbReference type="PIRSR" id="PIRSR005902-1"/>
    </source>
</evidence>
<evidence type="ECO:0000256" key="1">
    <source>
        <dbReference type="ARBA" id="ARBA00009275"/>
    </source>
</evidence>
<dbReference type="RefSeq" id="WP_078922446.1">
    <property type="nucleotide sequence ID" value="NZ_FUYB01000008.1"/>
</dbReference>
<evidence type="ECO:0000256" key="2">
    <source>
        <dbReference type="ARBA" id="ARBA00022723"/>
    </source>
</evidence>
<dbReference type="SUPFAM" id="SSF51556">
    <property type="entry name" value="Metallo-dependent hydrolases"/>
    <property type="match status" value="1"/>
</dbReference>
<reference evidence="5 6" key="1">
    <citation type="submission" date="2017-02" db="EMBL/GenBank/DDBJ databases">
        <authorList>
            <person name="Peterson S.W."/>
        </authorList>
    </citation>
    <scope>NUCLEOTIDE SEQUENCE [LARGE SCALE GENOMIC DNA]</scope>
    <source>
        <strain evidence="5 6">ATCC 49788</strain>
    </source>
</reference>
<dbReference type="Pfam" id="PF01026">
    <property type="entry name" value="TatD_DNase"/>
    <property type="match status" value="1"/>
</dbReference>
<dbReference type="InterPro" id="IPR015991">
    <property type="entry name" value="TatD/YcfH-like"/>
</dbReference>
<dbReference type="PROSITE" id="PS01090">
    <property type="entry name" value="TATD_2"/>
    <property type="match status" value="1"/>
</dbReference>
<keyword evidence="6" id="KW-1185">Reference proteome</keyword>
<dbReference type="NCBIfam" id="TIGR00010">
    <property type="entry name" value="YchF/TatD family DNA exonuclease"/>
    <property type="match status" value="1"/>
</dbReference>
<sequence>MSKKPPIPIFNHPIIETHCHLDYLEAAALQAALEAATAVKIERIITIGVSPDNLEKVLQLTQTYAQVWGTQGIHPHDAKDYSPAVEDQIRTHAVHPKILAIGEIGLDYYYDHSDRRVQRQVFESQLQIAIDLNLPIVVHTREADEDTQAILQNFVGQLKQRGVIHSFTSGKALAEYCLSEGFCLGFNGISTFKPADNVREIIGMTPVEQILFETDAPYLTPVPYRGQQNEPKYLPFIVEQVAKVKSLEVETLLPQVWENSLRVFWR</sequence>
<feature type="binding site" evidence="4">
    <location>
        <position position="215"/>
    </location>
    <ligand>
        <name>a divalent metal cation</name>
        <dbReference type="ChEBI" id="CHEBI:60240"/>
        <label>1</label>
    </ligand>
</feature>
<evidence type="ECO:0000256" key="3">
    <source>
        <dbReference type="ARBA" id="ARBA00022801"/>
    </source>
</evidence>
<feature type="binding site" evidence="4">
    <location>
        <position position="20"/>
    </location>
    <ligand>
        <name>a divalent metal cation</name>
        <dbReference type="ChEBI" id="CHEBI:60240"/>
        <label>1</label>
    </ligand>
</feature>
<dbReference type="GO" id="GO:0046872">
    <property type="term" value="F:metal ion binding"/>
    <property type="evidence" value="ECO:0007669"/>
    <property type="project" value="UniProtKB-KW"/>
</dbReference>
<evidence type="ECO:0000313" key="5">
    <source>
        <dbReference type="EMBL" id="SKA79365.1"/>
    </source>
</evidence>
<dbReference type="STRING" id="92487.SAMN02745130_01978"/>
<organism evidence="5 6">
    <name type="scientific">Thiothrix eikelboomii</name>
    <dbReference type="NCBI Taxonomy" id="92487"/>
    <lineage>
        <taxon>Bacteria</taxon>
        <taxon>Pseudomonadati</taxon>
        <taxon>Pseudomonadota</taxon>
        <taxon>Gammaproteobacteria</taxon>
        <taxon>Thiotrichales</taxon>
        <taxon>Thiotrichaceae</taxon>
        <taxon>Thiothrix</taxon>
    </lineage>
</organism>
<comment type="similarity">
    <text evidence="1">Belongs to the metallo-dependent hydrolases superfamily. TatD-type hydrolase family.</text>
</comment>
<dbReference type="InterPro" id="IPR032466">
    <property type="entry name" value="Metal_Hydrolase"/>
</dbReference>
<dbReference type="InterPro" id="IPR018228">
    <property type="entry name" value="DNase_TatD-rel_CS"/>
</dbReference>
<accession>A0A1T4WR73</accession>
<dbReference type="GO" id="GO:0016788">
    <property type="term" value="F:hydrolase activity, acting on ester bonds"/>
    <property type="evidence" value="ECO:0007669"/>
    <property type="project" value="InterPro"/>
</dbReference>
<gene>
    <name evidence="5" type="ORF">SAMN02745130_01978</name>
</gene>
<dbReference type="EMBL" id="FUYB01000008">
    <property type="protein sequence ID" value="SKA79365.1"/>
    <property type="molecule type" value="Genomic_DNA"/>
</dbReference>
<dbReference type="InterPro" id="IPR001130">
    <property type="entry name" value="TatD-like"/>
</dbReference>
<name>A0A1T4WR73_9GAMM</name>
<keyword evidence="2 4" id="KW-0479">Metal-binding</keyword>
<dbReference type="PANTHER" id="PTHR46124:SF2">
    <property type="entry name" value="D-AMINOACYL-TRNA DEACYLASE"/>
    <property type="match status" value="1"/>
</dbReference>
<dbReference type="OrthoDB" id="9810005at2"/>
<dbReference type="AlphaFoldDB" id="A0A1T4WR73"/>
<dbReference type="Proteomes" id="UP000190460">
    <property type="component" value="Unassembled WGS sequence"/>
</dbReference>
<feature type="binding site" evidence="4">
    <location>
        <position position="103"/>
    </location>
    <ligand>
        <name>a divalent metal cation</name>
        <dbReference type="ChEBI" id="CHEBI:60240"/>
        <label>1</label>
    </ligand>
</feature>
<dbReference type="GO" id="GO:0004536">
    <property type="term" value="F:DNA nuclease activity"/>
    <property type="evidence" value="ECO:0007669"/>
    <property type="project" value="InterPro"/>
</dbReference>
<dbReference type="FunFam" id="3.20.20.140:FF:000005">
    <property type="entry name" value="TatD family hydrolase"/>
    <property type="match status" value="1"/>
</dbReference>
<proteinExistence type="inferred from homology"/>
<feature type="binding site" evidence="4">
    <location>
        <position position="139"/>
    </location>
    <ligand>
        <name>a divalent metal cation</name>
        <dbReference type="ChEBI" id="CHEBI:60240"/>
        <label>2</label>
    </ligand>
</feature>
<dbReference type="CDD" id="cd01310">
    <property type="entry name" value="TatD_DNAse"/>
    <property type="match status" value="1"/>
</dbReference>
<feature type="binding site" evidence="4">
    <location>
        <position position="18"/>
    </location>
    <ligand>
        <name>a divalent metal cation</name>
        <dbReference type="ChEBI" id="CHEBI:60240"/>
        <label>1</label>
    </ligand>
</feature>
<dbReference type="Gene3D" id="3.20.20.140">
    <property type="entry name" value="Metal-dependent hydrolases"/>
    <property type="match status" value="1"/>
</dbReference>
<keyword evidence="3" id="KW-0378">Hydrolase</keyword>